<evidence type="ECO:0000256" key="5">
    <source>
        <dbReference type="ARBA" id="ARBA00022840"/>
    </source>
</evidence>
<dbReference type="InterPro" id="IPR027038">
    <property type="entry name" value="RanGap"/>
</dbReference>
<protein>
    <recommendedName>
        <fullName evidence="7">NACHT domain-containing protein</fullName>
    </recommendedName>
</protein>
<dbReference type="CDD" id="cd00116">
    <property type="entry name" value="LRR_RI"/>
    <property type="match status" value="2"/>
</dbReference>
<gene>
    <name evidence="8" type="ORF">PMEA_00024814</name>
</gene>
<accession>A0AAU9XKI3</accession>
<dbReference type="InterPro" id="IPR041249">
    <property type="entry name" value="HEPN_DZIP3"/>
</dbReference>
<dbReference type="Proteomes" id="UP001159428">
    <property type="component" value="Unassembled WGS sequence"/>
</dbReference>
<dbReference type="SUPFAM" id="SSF52540">
    <property type="entry name" value="P-loop containing nucleoside triphosphate hydrolases"/>
    <property type="match status" value="1"/>
</dbReference>
<dbReference type="GO" id="GO:0005524">
    <property type="term" value="F:ATP binding"/>
    <property type="evidence" value="ECO:0007669"/>
    <property type="project" value="UniProtKB-KW"/>
</dbReference>
<dbReference type="GO" id="GO:0006913">
    <property type="term" value="P:nucleocytoplasmic transport"/>
    <property type="evidence" value="ECO:0007669"/>
    <property type="project" value="TreeGrafter"/>
</dbReference>
<dbReference type="InterPro" id="IPR001611">
    <property type="entry name" value="Leu-rich_rpt"/>
</dbReference>
<evidence type="ECO:0000256" key="3">
    <source>
        <dbReference type="ARBA" id="ARBA00022737"/>
    </source>
</evidence>
<dbReference type="EMBL" id="CALNXJ010000047">
    <property type="protein sequence ID" value="CAH3150428.1"/>
    <property type="molecule type" value="Genomic_DNA"/>
</dbReference>
<dbReference type="GO" id="GO:0031267">
    <property type="term" value="F:small GTPase binding"/>
    <property type="evidence" value="ECO:0007669"/>
    <property type="project" value="TreeGrafter"/>
</dbReference>
<evidence type="ECO:0000259" key="7">
    <source>
        <dbReference type="PROSITE" id="PS50837"/>
    </source>
</evidence>
<evidence type="ECO:0000256" key="4">
    <source>
        <dbReference type="ARBA" id="ARBA00022741"/>
    </source>
</evidence>
<evidence type="ECO:0000256" key="1">
    <source>
        <dbReference type="ARBA" id="ARBA00022468"/>
    </source>
</evidence>
<dbReference type="InterPro" id="IPR032675">
    <property type="entry name" value="LRR_dom_sf"/>
</dbReference>
<keyword evidence="3" id="KW-0677">Repeat</keyword>
<proteinExistence type="predicted"/>
<keyword evidence="9" id="KW-1185">Reference proteome</keyword>
<keyword evidence="5" id="KW-0067">ATP-binding</keyword>
<dbReference type="PANTHER" id="PTHR24113">
    <property type="entry name" value="RAN GTPASE-ACTIVATING PROTEIN 1"/>
    <property type="match status" value="1"/>
</dbReference>
<keyword evidence="2" id="KW-0433">Leucine-rich repeat</keyword>
<dbReference type="PROSITE" id="PS50837">
    <property type="entry name" value="NACHT"/>
    <property type="match status" value="1"/>
</dbReference>
<dbReference type="GO" id="GO:0005096">
    <property type="term" value="F:GTPase activator activity"/>
    <property type="evidence" value="ECO:0007669"/>
    <property type="project" value="UniProtKB-KW"/>
</dbReference>
<keyword evidence="1" id="KW-0343">GTPase activation</keyword>
<keyword evidence="4" id="KW-0547">Nucleotide-binding</keyword>
<organism evidence="8 9">
    <name type="scientific">Pocillopora meandrina</name>
    <dbReference type="NCBI Taxonomy" id="46732"/>
    <lineage>
        <taxon>Eukaryota</taxon>
        <taxon>Metazoa</taxon>
        <taxon>Cnidaria</taxon>
        <taxon>Anthozoa</taxon>
        <taxon>Hexacorallia</taxon>
        <taxon>Scleractinia</taxon>
        <taxon>Astrocoeniina</taxon>
        <taxon>Pocilloporidae</taxon>
        <taxon>Pocillopora</taxon>
    </lineage>
</organism>
<dbReference type="GO" id="GO:0048471">
    <property type="term" value="C:perinuclear region of cytoplasm"/>
    <property type="evidence" value="ECO:0007669"/>
    <property type="project" value="TreeGrafter"/>
</dbReference>
<feature type="coiled-coil region" evidence="6">
    <location>
        <begin position="209"/>
        <end position="257"/>
    </location>
</feature>
<dbReference type="SMART" id="SM00368">
    <property type="entry name" value="LRR_RI"/>
    <property type="match status" value="17"/>
</dbReference>
<dbReference type="SUPFAM" id="SSF52047">
    <property type="entry name" value="RNI-like"/>
    <property type="match status" value="2"/>
</dbReference>
<dbReference type="InterPro" id="IPR027417">
    <property type="entry name" value="P-loop_NTPase"/>
</dbReference>
<sequence length="1297" mass="143009">MSILFLTGHPGKVSIMATAISPFASTKETTNYARLCRLLVDVGSQVLRSTFDTIHPPATLYTVLGSTSVHYATLQSLYKGRKKVLNPTQWGKLYPTHAPVSSAAFDITLLTVLLRNICGLGPPANGWDRLPLATNISIADDIARVKYYRNTVYGHASQASVDDSSFSAYWQEVSEALVRLGGTHFRAEIDNLEHDCMDPDIEEHYRQLMKQWKKDDDSIKDKLEEIENSLDNTRDAIDKIEIEVKEVKEKLSSLTASAEKRAQDSREKMRHDLIDTTEKIEIKMKEILDTLNSLTTTVEKSTDEVTLTRTKNFQCYSTKGPLEKMRSEMAKINSELKEVKEKLCTLATPVGESKNEGIFDPTELINGIRQLYKTREGWLSPFPWCEEFQFFLGSIFTRLKVVRRKKTRGEITDVFVDMSSILEPYEECSAPRTVLIEGEPGMGKTTYCKKYAYDWATKQQAPQVCGSTAFKVVLLLKCRDIHSDVWEAIDDQLLPRDINEEVKQQFFQFIRENQSSILLILDGLDELPSSKLSMFSELIEGRVLPRCHIVATARHEVGKEVRKYCDALLQIEGFTEKHAKGFVTKYFKERPDLATKLSERMSRDKNLREIAANPLNTALLCLLCEEFEGTLPESRAQLYLDIVECVLRRYRKKKGLLETIEDLTNYYKPQLNHLGKVALNGLLDVKLDFNVSELRNHAKDLTEFGFLSVQPGGSKLKPTLHYAFLHKSFQEFFAAFFICSQIQSKEMKPEELVSDPRYFVQLKQILLFSCGILAMKCDEQVVALVKRLTNEVNKNKGRGTKIVLEAINECKREKSDFHSHLSKSFGTDLNLTNLYLSNNGISDAGATCIAEAMKVNKVLTNLDLTSNRISDAGATCIAEAMKVNKTLTNLDLSNNGISDAGATCIAEAMKVNKTLTNLYLRNNGISDAGATCIAEAMKVNKTLTNLYLSYNGISDAGATCIAEAMKVNKTLTNLNLSNNGISDAGATCIAEAMKVNKTLTNLYLRNNGISDAGATCIAEAMKVNKVLTNLDLTSNRISDAGATCIAEAMKVNKTLTNLDLSNNGISDAGATCIAEAMKVNKTLTNLYLSFNGISDAGATCIAEAMKVNKTLTNLNLSNNGISDAGATCIAEAMKVNKTLTNLYLSYNGISDAGATCIAEAMKVNKTLTNLYLSYNGISDAGATCIAEAMKVNKTLTNLNLSSNRISDAGATCIAEAMKVNKVLTNLDLSYNGISDAGATCIAEAMKVNKVLTNLDLSSNRISDAGATCIAEAMKVNKTLTNLNLSNNGISAAGATCR</sequence>
<dbReference type="Gene3D" id="3.40.50.300">
    <property type="entry name" value="P-loop containing nucleotide triphosphate hydrolases"/>
    <property type="match status" value="1"/>
</dbReference>
<dbReference type="SMART" id="SM00365">
    <property type="entry name" value="LRR_SD22"/>
    <property type="match status" value="11"/>
</dbReference>
<comment type="caution">
    <text evidence="8">The sequence shown here is derived from an EMBL/GenBank/DDBJ whole genome shotgun (WGS) entry which is preliminary data.</text>
</comment>
<keyword evidence="6" id="KW-0175">Coiled coil</keyword>
<evidence type="ECO:0000256" key="2">
    <source>
        <dbReference type="ARBA" id="ARBA00022614"/>
    </source>
</evidence>
<evidence type="ECO:0000313" key="8">
    <source>
        <dbReference type="EMBL" id="CAH3150428.1"/>
    </source>
</evidence>
<dbReference type="GO" id="GO:0005634">
    <property type="term" value="C:nucleus"/>
    <property type="evidence" value="ECO:0007669"/>
    <property type="project" value="TreeGrafter"/>
</dbReference>
<dbReference type="PANTHER" id="PTHR24113:SF12">
    <property type="entry name" value="RAN GTPASE-ACTIVATING PROTEIN 1"/>
    <property type="match status" value="1"/>
</dbReference>
<feature type="domain" description="NACHT" evidence="7">
    <location>
        <begin position="432"/>
        <end position="554"/>
    </location>
</feature>
<dbReference type="Pfam" id="PF18738">
    <property type="entry name" value="HEPN_DZIP3"/>
    <property type="match status" value="1"/>
</dbReference>
<dbReference type="GO" id="GO:0005829">
    <property type="term" value="C:cytosol"/>
    <property type="evidence" value="ECO:0007669"/>
    <property type="project" value="TreeGrafter"/>
</dbReference>
<name>A0AAU9XKI3_9CNID</name>
<dbReference type="Gene3D" id="3.80.10.10">
    <property type="entry name" value="Ribonuclease Inhibitor"/>
    <property type="match status" value="5"/>
</dbReference>
<evidence type="ECO:0000313" key="9">
    <source>
        <dbReference type="Proteomes" id="UP001159428"/>
    </source>
</evidence>
<evidence type="ECO:0000256" key="6">
    <source>
        <dbReference type="SAM" id="Coils"/>
    </source>
</evidence>
<dbReference type="Pfam" id="PF05729">
    <property type="entry name" value="NACHT"/>
    <property type="match status" value="1"/>
</dbReference>
<dbReference type="InterPro" id="IPR007111">
    <property type="entry name" value="NACHT_NTPase"/>
</dbReference>
<dbReference type="Pfam" id="PF13516">
    <property type="entry name" value="LRR_6"/>
    <property type="match status" value="17"/>
</dbReference>
<reference evidence="8 9" key="1">
    <citation type="submission" date="2022-05" db="EMBL/GenBank/DDBJ databases">
        <authorList>
            <consortium name="Genoscope - CEA"/>
            <person name="William W."/>
        </authorList>
    </citation>
    <scope>NUCLEOTIDE SEQUENCE [LARGE SCALE GENOMIC DNA]</scope>
</reference>